<dbReference type="InterPro" id="IPR015854">
    <property type="entry name" value="ABC_transpr_LolD-like"/>
</dbReference>
<dbReference type="SUPFAM" id="SSF52540">
    <property type="entry name" value="P-loop containing nucleoside triphosphate hydrolases"/>
    <property type="match status" value="1"/>
</dbReference>
<dbReference type="EMBL" id="CABVLZ010000007">
    <property type="protein sequence ID" value="VVU95653.1"/>
    <property type="molecule type" value="Genomic_DNA"/>
</dbReference>
<accession>A0A5E8CJR3</accession>
<proteinExistence type="predicted"/>
<dbReference type="GO" id="GO:0005524">
    <property type="term" value="F:ATP binding"/>
    <property type="evidence" value="ECO:0007669"/>
    <property type="project" value="InterPro"/>
</dbReference>
<organism evidence="2">
    <name type="scientific">seawater metagenome</name>
    <dbReference type="NCBI Taxonomy" id="1561972"/>
    <lineage>
        <taxon>unclassified sequences</taxon>
        <taxon>metagenomes</taxon>
        <taxon>ecological metagenomes</taxon>
    </lineage>
</organism>
<evidence type="ECO:0000259" key="1">
    <source>
        <dbReference type="Pfam" id="PF13304"/>
    </source>
</evidence>
<dbReference type="GO" id="GO:0016887">
    <property type="term" value="F:ATP hydrolysis activity"/>
    <property type="evidence" value="ECO:0007669"/>
    <property type="project" value="InterPro"/>
</dbReference>
<dbReference type="PANTHER" id="PTHR24220:SF86">
    <property type="entry name" value="ABC TRANSPORTER ABCH.1"/>
    <property type="match status" value="1"/>
</dbReference>
<dbReference type="InterPro" id="IPR027417">
    <property type="entry name" value="P-loop_NTPase"/>
</dbReference>
<dbReference type="Gene3D" id="3.40.50.300">
    <property type="entry name" value="P-loop containing nucleotide triphosphate hydrolases"/>
    <property type="match status" value="1"/>
</dbReference>
<dbReference type="AlphaFoldDB" id="A0A5E8CJR3"/>
<sequence length="84" mass="9317">MGGENVSGGQKQIISLMRAIIISKPIILLDEPTASLDSKHRLIVYKLIQKMKEQGKTIIISTHDPDLINLGDNIIRLDKGKIVK</sequence>
<dbReference type="PANTHER" id="PTHR24220">
    <property type="entry name" value="IMPORT ATP-BINDING PROTEIN"/>
    <property type="match status" value="1"/>
</dbReference>
<evidence type="ECO:0000313" key="2">
    <source>
        <dbReference type="EMBL" id="VVU95653.1"/>
    </source>
</evidence>
<dbReference type="InterPro" id="IPR003959">
    <property type="entry name" value="ATPase_AAA_core"/>
</dbReference>
<dbReference type="Pfam" id="PF13304">
    <property type="entry name" value="AAA_21"/>
    <property type="match status" value="1"/>
</dbReference>
<dbReference type="GO" id="GO:0022857">
    <property type="term" value="F:transmembrane transporter activity"/>
    <property type="evidence" value="ECO:0007669"/>
    <property type="project" value="TreeGrafter"/>
</dbReference>
<feature type="domain" description="ATPase AAA-type core" evidence="1">
    <location>
        <begin position="5"/>
        <end position="69"/>
    </location>
</feature>
<gene>
    <name evidence="2" type="ORF">CPAV1605_1406</name>
</gene>
<reference evidence="2" key="1">
    <citation type="submission" date="2019-09" db="EMBL/GenBank/DDBJ databases">
        <authorList>
            <person name="Needham M D."/>
        </authorList>
    </citation>
    <scope>NUCLEOTIDE SEQUENCE</scope>
</reference>
<dbReference type="GO" id="GO:0005886">
    <property type="term" value="C:plasma membrane"/>
    <property type="evidence" value="ECO:0007669"/>
    <property type="project" value="TreeGrafter"/>
</dbReference>
<name>A0A5E8CJR3_9ZZZZ</name>
<protein>
    <recommendedName>
        <fullName evidence="1">ATPase AAA-type core domain-containing protein</fullName>
    </recommendedName>
</protein>